<protein>
    <submittedName>
        <fullName evidence="3">Uncharacterized protein DUF916</fullName>
    </submittedName>
</protein>
<proteinExistence type="predicted"/>
<organism evidence="3 4">
    <name type="scientific">Actinoplanes italicus</name>
    <dbReference type="NCBI Taxonomy" id="113567"/>
    <lineage>
        <taxon>Bacteria</taxon>
        <taxon>Bacillati</taxon>
        <taxon>Actinomycetota</taxon>
        <taxon>Actinomycetes</taxon>
        <taxon>Micromonosporales</taxon>
        <taxon>Micromonosporaceae</taxon>
        <taxon>Actinoplanes</taxon>
    </lineage>
</organism>
<keyword evidence="1" id="KW-0812">Transmembrane</keyword>
<evidence type="ECO:0000313" key="4">
    <source>
        <dbReference type="Proteomes" id="UP000239415"/>
    </source>
</evidence>
<sequence>MRILVAVLALATALLIPATPAVAGGNGDWAVTPTPAKNPGPTPRLYFFLDASPGQTVKESVRVTNLGKDPKSFVLYGADAYNTLKDGGFALRTRDRAQVGLGAWVSSVVARITVPGGASADVPFTITVPAQATPGDHVGGVVAMEAEPSGSAEAGGATVRIQRAVGARVYLRVAGTVVPGLSVAKLDVGIDSPLLPVPARGDLTYTVANIGNVHLMPDATVRATGLFGHSIRVTGSLPSSDMVPGAEGQFTMRAEGVWPFDVVTTSVVVKADGGVYARRSDRTFVWSWTGVVLIVALAAGVRWSMYRRIRSREARPRGLVTTG</sequence>
<feature type="transmembrane region" description="Helical" evidence="1">
    <location>
        <begin position="285"/>
        <end position="305"/>
    </location>
</feature>
<keyword evidence="2" id="KW-0732">Signal</keyword>
<evidence type="ECO:0000313" key="3">
    <source>
        <dbReference type="EMBL" id="PRX08192.1"/>
    </source>
</evidence>
<dbReference type="RefSeq" id="WP_106330847.1">
    <property type="nucleotide sequence ID" value="NZ_BOMO01000191.1"/>
</dbReference>
<dbReference type="EMBL" id="PVMZ01000041">
    <property type="protein sequence ID" value="PRX08192.1"/>
    <property type="molecule type" value="Genomic_DNA"/>
</dbReference>
<accession>A0A2T0JL78</accession>
<dbReference type="OrthoDB" id="4336304at2"/>
<gene>
    <name evidence="3" type="ORF">CLV67_1417</name>
</gene>
<evidence type="ECO:0000256" key="2">
    <source>
        <dbReference type="SAM" id="SignalP"/>
    </source>
</evidence>
<dbReference type="Proteomes" id="UP000239415">
    <property type="component" value="Unassembled WGS sequence"/>
</dbReference>
<keyword evidence="1" id="KW-1133">Transmembrane helix</keyword>
<comment type="caution">
    <text evidence="3">The sequence shown here is derived from an EMBL/GenBank/DDBJ whole genome shotgun (WGS) entry which is preliminary data.</text>
</comment>
<keyword evidence="1" id="KW-0472">Membrane</keyword>
<keyword evidence="4" id="KW-1185">Reference proteome</keyword>
<feature type="chain" id="PRO_5015765460" evidence="2">
    <location>
        <begin position="24"/>
        <end position="323"/>
    </location>
</feature>
<evidence type="ECO:0000256" key="1">
    <source>
        <dbReference type="SAM" id="Phobius"/>
    </source>
</evidence>
<dbReference type="AlphaFoldDB" id="A0A2T0JL78"/>
<reference evidence="3 4" key="1">
    <citation type="submission" date="2018-03" db="EMBL/GenBank/DDBJ databases">
        <title>Genomic Encyclopedia of Archaeal and Bacterial Type Strains, Phase II (KMG-II): from individual species to whole genera.</title>
        <authorList>
            <person name="Goeker M."/>
        </authorList>
    </citation>
    <scope>NUCLEOTIDE SEQUENCE [LARGE SCALE GENOMIC DNA]</scope>
    <source>
        <strain evidence="3 4">DSM 43146</strain>
    </source>
</reference>
<feature type="signal peptide" evidence="2">
    <location>
        <begin position="1"/>
        <end position="23"/>
    </location>
</feature>
<name>A0A2T0JL78_9ACTN</name>